<feature type="region of interest" description="Disordered" evidence="1">
    <location>
        <begin position="290"/>
        <end position="322"/>
    </location>
</feature>
<dbReference type="PANTHER" id="PTHR28244">
    <property type="entry name" value="RNA POLYMERASE I-SPECIFIC TRANSCRIPTION INITIATION FACTOR RRN11"/>
    <property type="match status" value="1"/>
</dbReference>
<evidence type="ECO:0000256" key="1">
    <source>
        <dbReference type="SAM" id="MobiDB-lite"/>
    </source>
</evidence>
<dbReference type="InterPro" id="IPR007224">
    <property type="entry name" value="TIF_Rrn11"/>
</dbReference>
<evidence type="ECO:0000313" key="3">
    <source>
        <dbReference type="Proteomes" id="UP001590951"/>
    </source>
</evidence>
<sequence>MSSISYFAPAFNSASRFASIESSSRDPSKKRKRDASAFGSDSELRPPEAESSIRGPSPSTGYTGRATQSSAVLGEEAVDHDSALQFGAFGQESLPGRRHHDFPHRFQGTPHSRLKRDIPDELATLKPPLLFAKGPSVTTGIEISGNPGLRHRHLASVTAILQRSLLEGDYVRAGRAWGILLRAEDSGHTMDLRNNDRWGIGAEILLRQKREVGNADRAARRWLSKKGLEKAKAYYERLVLQYPYRKVAPNATGPLDFYIAMFSLWIYSVNEQHSVELAGIGKAGEEVHRNGRKLDDGSESDSPSASDMELQDSREREQTRKNALERVQEIAARLDELLASPPYVDNSRFWKLRGMVALWISDLSVVDLASESGSDLDHEGSSPTIGNSGEGYVSHDGSAKAEREARAAKAYRRPCRGRNGIQTLGI</sequence>
<gene>
    <name evidence="2" type="ORF">ABVK25_009164</name>
</gene>
<feature type="compositionally biased region" description="Polar residues" evidence="1">
    <location>
        <begin position="57"/>
        <end position="67"/>
    </location>
</feature>
<feature type="region of interest" description="Disordered" evidence="1">
    <location>
        <begin position="373"/>
        <end position="395"/>
    </location>
</feature>
<feature type="region of interest" description="Disordered" evidence="1">
    <location>
        <begin position="16"/>
        <end position="67"/>
    </location>
</feature>
<keyword evidence="3" id="KW-1185">Reference proteome</keyword>
<dbReference type="Proteomes" id="UP001590951">
    <property type="component" value="Unassembled WGS sequence"/>
</dbReference>
<feature type="compositionally biased region" description="Basic and acidic residues" evidence="1">
    <location>
        <begin position="311"/>
        <end position="322"/>
    </location>
</feature>
<accession>A0ABR4AXW3</accession>
<evidence type="ECO:0000313" key="2">
    <source>
        <dbReference type="EMBL" id="KAL2050495.1"/>
    </source>
</evidence>
<dbReference type="EMBL" id="JBHFEH010000046">
    <property type="protein sequence ID" value="KAL2050495.1"/>
    <property type="molecule type" value="Genomic_DNA"/>
</dbReference>
<protein>
    <submittedName>
        <fullName evidence="2">Uncharacterized protein</fullName>
    </submittedName>
</protein>
<name>A0ABR4AXW3_9LECA</name>
<dbReference type="InterPro" id="IPR053029">
    <property type="entry name" value="RNA_pol_I-specific_init_factor"/>
</dbReference>
<reference evidence="2 3" key="1">
    <citation type="submission" date="2024-09" db="EMBL/GenBank/DDBJ databases">
        <title>Rethinking Asexuality: The Enigmatic Case of Functional Sexual Genes in Lepraria (Stereocaulaceae).</title>
        <authorList>
            <person name="Doellman M."/>
            <person name="Sun Y."/>
            <person name="Barcenas-Pena A."/>
            <person name="Lumbsch H.T."/>
            <person name="Grewe F."/>
        </authorList>
    </citation>
    <scope>NUCLEOTIDE SEQUENCE [LARGE SCALE GENOMIC DNA]</scope>
    <source>
        <strain evidence="2 3">Grewe 0041</strain>
    </source>
</reference>
<dbReference type="Pfam" id="PF04090">
    <property type="entry name" value="Rrn11"/>
    <property type="match status" value="1"/>
</dbReference>
<dbReference type="PANTHER" id="PTHR28244:SF1">
    <property type="entry name" value="RNA POLYMERASE I-SPECIFIC TRANSCRIPTION INITIATION FACTOR RRN11"/>
    <property type="match status" value="1"/>
</dbReference>
<proteinExistence type="predicted"/>
<comment type="caution">
    <text evidence="2">The sequence shown here is derived from an EMBL/GenBank/DDBJ whole genome shotgun (WGS) entry which is preliminary data.</text>
</comment>
<organism evidence="2 3">
    <name type="scientific">Lepraria finkii</name>
    <dbReference type="NCBI Taxonomy" id="1340010"/>
    <lineage>
        <taxon>Eukaryota</taxon>
        <taxon>Fungi</taxon>
        <taxon>Dikarya</taxon>
        <taxon>Ascomycota</taxon>
        <taxon>Pezizomycotina</taxon>
        <taxon>Lecanoromycetes</taxon>
        <taxon>OSLEUM clade</taxon>
        <taxon>Lecanoromycetidae</taxon>
        <taxon>Lecanorales</taxon>
        <taxon>Lecanorineae</taxon>
        <taxon>Stereocaulaceae</taxon>
        <taxon>Lepraria</taxon>
    </lineage>
</organism>
<feature type="region of interest" description="Disordered" evidence="1">
    <location>
        <begin position="92"/>
        <end position="113"/>
    </location>
</feature>